<dbReference type="RefSeq" id="WP_166664463.1">
    <property type="nucleotide sequence ID" value="NZ_SOCP01000023.1"/>
</dbReference>
<gene>
    <name evidence="2" type="ORF">CLV71_12343</name>
</gene>
<feature type="compositionally biased region" description="Acidic residues" evidence="1">
    <location>
        <begin position="337"/>
        <end position="350"/>
    </location>
</feature>
<reference evidence="2 3" key="1">
    <citation type="submission" date="2019-03" db="EMBL/GenBank/DDBJ databases">
        <title>Genomic Encyclopedia of Archaeal and Bacterial Type Strains, Phase II (KMG-II): from individual species to whole genera.</title>
        <authorList>
            <person name="Goeker M."/>
        </authorList>
    </citation>
    <scope>NUCLEOTIDE SEQUENCE [LARGE SCALE GENOMIC DNA]</scope>
    <source>
        <strain evidence="2 3">DSM 45499</strain>
    </source>
</reference>
<evidence type="ECO:0000256" key="1">
    <source>
        <dbReference type="SAM" id="MobiDB-lite"/>
    </source>
</evidence>
<dbReference type="EMBL" id="SOCP01000023">
    <property type="protein sequence ID" value="TDV40333.1"/>
    <property type="molecule type" value="Genomic_DNA"/>
</dbReference>
<name>A0A4R7UUH7_9PSEU</name>
<comment type="caution">
    <text evidence="2">The sequence shown here is derived from an EMBL/GenBank/DDBJ whole genome shotgun (WGS) entry which is preliminary data.</text>
</comment>
<accession>A0A4R7UUH7</accession>
<evidence type="ECO:0000313" key="3">
    <source>
        <dbReference type="Proteomes" id="UP000294927"/>
    </source>
</evidence>
<sequence>MTTSSSHTHIRLRDLSELVAGIPYVIGFPPTNSLVLFTFRRCPELRLSTTIRVDLPRPEHIPLVVTELTAAVVRNDAVAVVAVVVGDDGPEHGLLVDVLRKMLADKDILLSHSSWVSKIAHGEVWWCYDDPLCTGTVPDPQSSALAAARAVAGDTTYTSREAMAANLAADSKEVLERRRKLLSAYRIAWPDGDIDTDLRADLALVGHTLERARSSYDPPILTDLQLVRLARALSRTPVRDECLAVVVSDESEAAERLWTVLVRGLPAPERAEPAFLLAMSAYLRGEGVVAGLALKIVMEANPLHDLAVLLDRALQMGISPDEVRSLLVMSILRNDEAQTDSAEEEDDDPPWDTTPEPDPTTAPAQEAPQDEPVDCCPESGCDDAGSCDATLMFLMPPEPTARSEVPVFSALALVGSSGPGVVAVDDGLGFGPWYPGLVAMADPGRVPVTEPPRIAPGPLGRRDAAALGISGGAPVQRTTMDALAGYLPPPIERREPG</sequence>
<dbReference type="Proteomes" id="UP000294927">
    <property type="component" value="Unassembled WGS sequence"/>
</dbReference>
<evidence type="ECO:0000313" key="2">
    <source>
        <dbReference type="EMBL" id="TDV40333.1"/>
    </source>
</evidence>
<feature type="region of interest" description="Disordered" evidence="1">
    <location>
        <begin position="336"/>
        <end position="377"/>
    </location>
</feature>
<feature type="compositionally biased region" description="Low complexity" evidence="1">
    <location>
        <begin position="351"/>
        <end position="367"/>
    </location>
</feature>
<protein>
    <submittedName>
        <fullName evidence="2">Uncharacterized protein DUF4192</fullName>
    </submittedName>
</protein>
<dbReference type="Pfam" id="PF13830">
    <property type="entry name" value="DUF4192"/>
    <property type="match status" value="1"/>
</dbReference>
<organism evidence="2 3">
    <name type="scientific">Actinophytocola oryzae</name>
    <dbReference type="NCBI Taxonomy" id="502181"/>
    <lineage>
        <taxon>Bacteria</taxon>
        <taxon>Bacillati</taxon>
        <taxon>Actinomycetota</taxon>
        <taxon>Actinomycetes</taxon>
        <taxon>Pseudonocardiales</taxon>
        <taxon>Pseudonocardiaceae</taxon>
    </lineage>
</organism>
<dbReference type="InterPro" id="IPR025447">
    <property type="entry name" value="DUF4192"/>
</dbReference>
<proteinExistence type="predicted"/>
<keyword evidence="3" id="KW-1185">Reference proteome</keyword>
<dbReference type="AlphaFoldDB" id="A0A4R7UUH7"/>